<dbReference type="PANTHER" id="PTHR22883">
    <property type="entry name" value="ZINC FINGER DHHC DOMAIN CONTAINING PROTEIN"/>
    <property type="match status" value="1"/>
</dbReference>
<dbReference type="OrthoDB" id="430659at2759"/>
<organism evidence="12 13">
    <name type="scientific">Lottia gigantea</name>
    <name type="common">Giant owl limpet</name>
    <dbReference type="NCBI Taxonomy" id="225164"/>
    <lineage>
        <taxon>Eukaryota</taxon>
        <taxon>Metazoa</taxon>
        <taxon>Spiralia</taxon>
        <taxon>Lophotrochozoa</taxon>
        <taxon>Mollusca</taxon>
        <taxon>Gastropoda</taxon>
        <taxon>Patellogastropoda</taxon>
        <taxon>Lottioidea</taxon>
        <taxon>Lottiidae</taxon>
        <taxon>Lottia</taxon>
    </lineage>
</organism>
<dbReference type="GO" id="GO:0005783">
    <property type="term" value="C:endoplasmic reticulum"/>
    <property type="evidence" value="ECO:0007669"/>
    <property type="project" value="TreeGrafter"/>
</dbReference>
<reference evidence="12 13" key="1">
    <citation type="journal article" date="2013" name="Nature">
        <title>Insights into bilaterian evolution from three spiralian genomes.</title>
        <authorList>
            <person name="Simakov O."/>
            <person name="Marletaz F."/>
            <person name="Cho S.J."/>
            <person name="Edsinger-Gonzales E."/>
            <person name="Havlak P."/>
            <person name="Hellsten U."/>
            <person name="Kuo D.H."/>
            <person name="Larsson T."/>
            <person name="Lv J."/>
            <person name="Arendt D."/>
            <person name="Savage R."/>
            <person name="Osoegawa K."/>
            <person name="de Jong P."/>
            <person name="Grimwood J."/>
            <person name="Chapman J.A."/>
            <person name="Shapiro H."/>
            <person name="Aerts A."/>
            <person name="Otillar R.P."/>
            <person name="Terry A.Y."/>
            <person name="Boore J.L."/>
            <person name="Grigoriev I.V."/>
            <person name="Lindberg D.R."/>
            <person name="Seaver E.C."/>
            <person name="Weisblat D.A."/>
            <person name="Putnam N.H."/>
            <person name="Rokhsar D.S."/>
        </authorList>
    </citation>
    <scope>NUCLEOTIDE SEQUENCE [LARGE SCALE GENOMIC DNA]</scope>
</reference>
<keyword evidence="2 10" id="KW-0808">Transferase</keyword>
<dbReference type="Proteomes" id="UP000030746">
    <property type="component" value="Unassembled WGS sequence"/>
</dbReference>
<evidence type="ECO:0000256" key="6">
    <source>
        <dbReference type="ARBA" id="ARBA00023136"/>
    </source>
</evidence>
<feature type="transmembrane region" description="Helical" evidence="10">
    <location>
        <begin position="278"/>
        <end position="297"/>
    </location>
</feature>
<feature type="transmembrane region" description="Helical" evidence="10">
    <location>
        <begin position="154"/>
        <end position="173"/>
    </location>
</feature>
<dbReference type="RefSeq" id="XP_009060804.1">
    <property type="nucleotide sequence ID" value="XM_009062556.1"/>
</dbReference>
<dbReference type="PANTHER" id="PTHR22883:SF475">
    <property type="entry name" value="PALMITOYLTRANSFERASE ZDHHC23"/>
    <property type="match status" value="1"/>
</dbReference>
<keyword evidence="8" id="KW-0449">Lipoprotein</keyword>
<keyword evidence="4 10" id="KW-1133">Transmembrane helix</keyword>
<feature type="transmembrane region" description="Helical" evidence="10">
    <location>
        <begin position="317"/>
        <end position="337"/>
    </location>
</feature>
<evidence type="ECO:0000256" key="10">
    <source>
        <dbReference type="RuleBase" id="RU079119"/>
    </source>
</evidence>
<dbReference type="CTD" id="20232550"/>
<comment type="domain">
    <text evidence="10">The DHHC domain is required for palmitoyltransferase activity.</text>
</comment>
<keyword evidence="6 10" id="KW-0472">Membrane</keyword>
<dbReference type="InterPro" id="IPR039859">
    <property type="entry name" value="PFA4/ZDH16/20/ERF2-like"/>
</dbReference>
<name>V4BIG1_LOTGI</name>
<protein>
    <recommendedName>
        <fullName evidence="10">Palmitoyltransferase</fullName>
        <ecNumber evidence="10">2.3.1.225</ecNumber>
    </recommendedName>
</protein>
<comment type="catalytic activity">
    <reaction evidence="10">
        <text>L-cysteinyl-[protein] + hexadecanoyl-CoA = S-hexadecanoyl-L-cysteinyl-[protein] + CoA</text>
        <dbReference type="Rhea" id="RHEA:36683"/>
        <dbReference type="Rhea" id="RHEA-COMP:10131"/>
        <dbReference type="Rhea" id="RHEA-COMP:11032"/>
        <dbReference type="ChEBI" id="CHEBI:29950"/>
        <dbReference type="ChEBI" id="CHEBI:57287"/>
        <dbReference type="ChEBI" id="CHEBI:57379"/>
        <dbReference type="ChEBI" id="CHEBI:74151"/>
        <dbReference type="EC" id="2.3.1.225"/>
    </reaction>
</comment>
<sequence length="407" mass="46896">MSASESLCCCEYDNINGERSHLLATFCDCEAFDQTCDRLLKCDSVPSETLQRLWLTVSDRCRIPWCSGQGAVQLKLDIVIPIIMIPSLLSFATLGFKVTIAVLLFMPIFILVFYTIWRRQGHKRTQFFFIWGLTSVLFTFIVFCSCVVPYREILLWEILLLFSATLIMLYALIKAKRQPGYLSVVKSSQNKELKYRQVKRNGHLKNGSDFTNDKDLHEIQSFDIDIEDKRSINECNQCKLNRPPRSGHCNICDICIEVRDHHCVWIDNCVGANNHRPFLAAMILFIFCGFYGAHLTLTTICTPDMVFDWILLPSDCRWLYAEFSTSLCFVTTCYTLIGSSIMSFGLIHQLLLISQNLTSQELHNATVRGLTKCCFFAENNIHNQGVLRNWIEFLFYRKRRSSPEIPS</sequence>
<dbReference type="GeneID" id="20232550"/>
<dbReference type="AlphaFoldDB" id="V4BIG1"/>
<evidence type="ECO:0000313" key="12">
    <source>
        <dbReference type="EMBL" id="ESO88394.1"/>
    </source>
</evidence>
<keyword evidence="5" id="KW-0333">Golgi apparatus</keyword>
<proteinExistence type="inferred from homology"/>
<keyword evidence="9 10" id="KW-0012">Acyltransferase</keyword>
<evidence type="ECO:0000256" key="9">
    <source>
        <dbReference type="ARBA" id="ARBA00023315"/>
    </source>
</evidence>
<feature type="transmembrane region" description="Helical" evidence="10">
    <location>
        <begin position="128"/>
        <end position="148"/>
    </location>
</feature>
<feature type="transmembrane region" description="Helical" evidence="10">
    <location>
        <begin position="98"/>
        <end position="116"/>
    </location>
</feature>
<feature type="domain" description="Palmitoyltransferase DHHC" evidence="11">
    <location>
        <begin position="233"/>
        <end position="364"/>
    </location>
</feature>
<dbReference type="GO" id="GO:0019706">
    <property type="term" value="F:protein-cysteine S-palmitoyltransferase activity"/>
    <property type="evidence" value="ECO:0007669"/>
    <property type="project" value="UniProtKB-EC"/>
</dbReference>
<keyword evidence="13" id="KW-1185">Reference proteome</keyword>
<evidence type="ECO:0000256" key="4">
    <source>
        <dbReference type="ARBA" id="ARBA00022989"/>
    </source>
</evidence>
<dbReference type="KEGG" id="lgi:LOTGIDRAFT_125973"/>
<dbReference type="Pfam" id="PF01529">
    <property type="entry name" value="DHHC"/>
    <property type="match status" value="1"/>
</dbReference>
<evidence type="ECO:0000313" key="13">
    <source>
        <dbReference type="Proteomes" id="UP000030746"/>
    </source>
</evidence>
<evidence type="ECO:0000256" key="1">
    <source>
        <dbReference type="ARBA" id="ARBA00004166"/>
    </source>
</evidence>
<keyword evidence="3 10" id="KW-0812">Transmembrane</keyword>
<gene>
    <name evidence="12" type="ORF">LOTGIDRAFT_125973</name>
</gene>
<evidence type="ECO:0000256" key="8">
    <source>
        <dbReference type="ARBA" id="ARBA00023288"/>
    </source>
</evidence>
<dbReference type="OMA" id="GNWSEFM"/>
<dbReference type="GO" id="GO:0006612">
    <property type="term" value="P:protein targeting to membrane"/>
    <property type="evidence" value="ECO:0007669"/>
    <property type="project" value="TreeGrafter"/>
</dbReference>
<keyword evidence="7" id="KW-0564">Palmitate</keyword>
<evidence type="ECO:0000256" key="2">
    <source>
        <dbReference type="ARBA" id="ARBA00022679"/>
    </source>
</evidence>
<comment type="similarity">
    <text evidence="10">Belongs to the DHHC palmitoyltransferase family.</text>
</comment>
<evidence type="ECO:0000256" key="7">
    <source>
        <dbReference type="ARBA" id="ARBA00023139"/>
    </source>
</evidence>
<evidence type="ECO:0000259" key="11">
    <source>
        <dbReference type="Pfam" id="PF01529"/>
    </source>
</evidence>
<dbReference type="InterPro" id="IPR001594">
    <property type="entry name" value="Palmitoyltrfase_DHHC"/>
</dbReference>
<dbReference type="HOGENOM" id="CLU_055455_0_0_1"/>
<accession>V4BIG1</accession>
<dbReference type="GO" id="GO:0005794">
    <property type="term" value="C:Golgi apparatus"/>
    <property type="evidence" value="ECO:0007669"/>
    <property type="project" value="UniProtKB-SubCell"/>
</dbReference>
<evidence type="ECO:0000256" key="3">
    <source>
        <dbReference type="ARBA" id="ARBA00022692"/>
    </source>
</evidence>
<comment type="subcellular location">
    <subcellularLocation>
        <location evidence="1">Golgi apparatus</location>
        <location evidence="1">trans-Golgi network membrane</location>
        <topology evidence="1">Multi-pass membrane protein</topology>
    </subcellularLocation>
</comment>
<evidence type="ECO:0000256" key="5">
    <source>
        <dbReference type="ARBA" id="ARBA00023034"/>
    </source>
</evidence>
<dbReference type="EMBL" id="KB202685">
    <property type="protein sequence ID" value="ESO88394.1"/>
    <property type="molecule type" value="Genomic_DNA"/>
</dbReference>
<dbReference type="PROSITE" id="PS50216">
    <property type="entry name" value="DHHC"/>
    <property type="match status" value="1"/>
</dbReference>
<dbReference type="EC" id="2.3.1.225" evidence="10"/>
<dbReference type="STRING" id="225164.V4BIG1"/>